<dbReference type="Proteomes" id="UP000243499">
    <property type="component" value="Chromosome 5"/>
</dbReference>
<organism evidence="2">
    <name type="scientific">Panicum hallii</name>
    <dbReference type="NCBI Taxonomy" id="206008"/>
    <lineage>
        <taxon>Eukaryota</taxon>
        <taxon>Viridiplantae</taxon>
        <taxon>Streptophyta</taxon>
        <taxon>Embryophyta</taxon>
        <taxon>Tracheophyta</taxon>
        <taxon>Spermatophyta</taxon>
        <taxon>Magnoliopsida</taxon>
        <taxon>Liliopsida</taxon>
        <taxon>Poales</taxon>
        <taxon>Poaceae</taxon>
        <taxon>PACMAD clade</taxon>
        <taxon>Panicoideae</taxon>
        <taxon>Panicodae</taxon>
        <taxon>Paniceae</taxon>
        <taxon>Panicinae</taxon>
        <taxon>Panicum</taxon>
        <taxon>Panicum sect. Panicum</taxon>
    </lineage>
</organism>
<name>A0A2T8IK94_9POAL</name>
<dbReference type="EMBL" id="CM008050">
    <property type="protein sequence ID" value="PVH38095.1"/>
    <property type="molecule type" value="Genomic_DNA"/>
</dbReference>
<feature type="compositionally biased region" description="Basic residues" evidence="1">
    <location>
        <begin position="30"/>
        <end position="49"/>
    </location>
</feature>
<dbReference type="AlphaFoldDB" id="A0A2T8IK94"/>
<sequence length="119" mass="13550">MAVPGVGLVESSPPYRRQEQVVSLDEQPRHGKRWRGGTARQHGRRRGHRVVLRGRHATRAERGNRRASIQRVQGHAVLVDTPGILQIGEWRPTPKDGRMDYFHGVSKISRLALYPTNYV</sequence>
<accession>A0A2T8IK94</accession>
<reference evidence="2" key="1">
    <citation type="submission" date="2018-04" db="EMBL/GenBank/DDBJ databases">
        <title>WGS assembly of Panicum hallii.</title>
        <authorList>
            <person name="Lovell J."/>
            <person name="Jenkins J."/>
            <person name="Lowry D."/>
            <person name="Mamidi S."/>
            <person name="Sreedasyam A."/>
            <person name="Weng X."/>
            <person name="Barry K."/>
            <person name="Bonette J."/>
            <person name="Campitelli B."/>
            <person name="Daum C."/>
            <person name="Gordon S."/>
            <person name="Gould B."/>
            <person name="Lipzen A."/>
            <person name="Macqueen A."/>
            <person name="Palacio-Mejia J."/>
            <person name="Plott C."/>
            <person name="Shakirov E."/>
            <person name="Shu S."/>
            <person name="Yoshinaga Y."/>
            <person name="Zane M."/>
            <person name="Rokhsar D."/>
            <person name="Grimwood J."/>
            <person name="Schmutz J."/>
            <person name="Juenger T."/>
        </authorList>
    </citation>
    <scope>NUCLEOTIDE SEQUENCE [LARGE SCALE GENOMIC DNA]</scope>
    <source>
        <strain evidence="2">FIL2</strain>
    </source>
</reference>
<gene>
    <name evidence="2" type="ORF">PAHAL_5G176800</name>
</gene>
<evidence type="ECO:0000313" key="2">
    <source>
        <dbReference type="EMBL" id="PVH38095.1"/>
    </source>
</evidence>
<feature type="region of interest" description="Disordered" evidence="1">
    <location>
        <begin position="1"/>
        <end position="49"/>
    </location>
</feature>
<evidence type="ECO:0000256" key="1">
    <source>
        <dbReference type="SAM" id="MobiDB-lite"/>
    </source>
</evidence>
<protein>
    <submittedName>
        <fullName evidence="2">Uncharacterized protein</fullName>
    </submittedName>
</protein>
<proteinExistence type="predicted"/>
<dbReference type="Gramene" id="PVH38095">
    <property type="protein sequence ID" value="PVH38095"/>
    <property type="gene ID" value="PAHAL_5G176800"/>
</dbReference>